<feature type="domain" description="NADH:quinone oxidoreductase/Mrp antiporter transmembrane" evidence="11">
    <location>
        <begin position="136"/>
        <end position="422"/>
    </location>
</feature>
<evidence type="ECO:0000259" key="13">
    <source>
        <dbReference type="Pfam" id="PF13244"/>
    </source>
</evidence>
<feature type="transmembrane region" description="Helical" evidence="10">
    <location>
        <begin position="35"/>
        <end position="54"/>
    </location>
</feature>
<evidence type="ECO:0000256" key="5">
    <source>
        <dbReference type="ARBA" id="ARBA00022692"/>
    </source>
</evidence>
<dbReference type="PANTHER" id="PTHR43373:SF1">
    <property type="entry name" value="NA(+)_H(+) ANTIPORTER SUBUNIT A"/>
    <property type="match status" value="1"/>
</dbReference>
<feature type="transmembrane region" description="Helical" evidence="10">
    <location>
        <begin position="332"/>
        <end position="353"/>
    </location>
</feature>
<dbReference type="Pfam" id="PF00361">
    <property type="entry name" value="Proton_antipo_M"/>
    <property type="match status" value="1"/>
</dbReference>
<comment type="caution">
    <text evidence="15">The sequence shown here is derived from an EMBL/GenBank/DDBJ whole genome shotgun (WGS) entry which is preliminary data.</text>
</comment>
<evidence type="ECO:0000256" key="4">
    <source>
        <dbReference type="ARBA" id="ARBA00022475"/>
    </source>
</evidence>
<name>A0A2U1V5X8_9PROT</name>
<evidence type="ECO:0000313" key="15">
    <source>
        <dbReference type="EMBL" id="PWC29327.1"/>
    </source>
</evidence>
<feature type="transmembrane region" description="Helical" evidence="10">
    <location>
        <begin position="116"/>
        <end position="134"/>
    </location>
</feature>
<organism evidence="15 16">
    <name type="scientific">Teichococcus aestuarii</name>
    <dbReference type="NCBI Taxonomy" id="568898"/>
    <lineage>
        <taxon>Bacteria</taxon>
        <taxon>Pseudomonadati</taxon>
        <taxon>Pseudomonadota</taxon>
        <taxon>Alphaproteobacteria</taxon>
        <taxon>Acetobacterales</taxon>
        <taxon>Roseomonadaceae</taxon>
        <taxon>Roseomonas</taxon>
    </lineage>
</organism>
<feature type="domain" description="MrpA C-terminal/MbhD" evidence="13">
    <location>
        <begin position="617"/>
        <end position="680"/>
    </location>
</feature>
<evidence type="ECO:0000259" key="12">
    <source>
        <dbReference type="Pfam" id="PF00662"/>
    </source>
</evidence>
<accession>A0A2U1V5X8</accession>
<protein>
    <recommendedName>
        <fullName evidence="17">NADH dehydrogenase</fullName>
    </recommendedName>
</protein>
<gene>
    <name evidence="15" type="ORF">CR165_09185</name>
</gene>
<feature type="transmembrane region" description="Helical" evidence="10">
    <location>
        <begin position="171"/>
        <end position="192"/>
    </location>
</feature>
<keyword evidence="6 10" id="KW-1133">Transmembrane helix</keyword>
<dbReference type="EMBL" id="PDOA01000004">
    <property type="protein sequence ID" value="PWC29327.1"/>
    <property type="molecule type" value="Genomic_DNA"/>
</dbReference>
<evidence type="ECO:0000313" key="16">
    <source>
        <dbReference type="Proteomes" id="UP000245048"/>
    </source>
</evidence>
<feature type="transmembrane region" description="Helical" evidence="10">
    <location>
        <begin position="501"/>
        <end position="527"/>
    </location>
</feature>
<evidence type="ECO:0000256" key="6">
    <source>
        <dbReference type="ARBA" id="ARBA00022989"/>
    </source>
</evidence>
<feature type="transmembrane region" description="Helical" evidence="10">
    <location>
        <begin position="697"/>
        <end position="716"/>
    </location>
</feature>
<feature type="transmembrane region" description="Helical" evidence="10">
    <location>
        <begin position="413"/>
        <end position="437"/>
    </location>
</feature>
<reference evidence="16" key="1">
    <citation type="submission" date="2017-10" db="EMBL/GenBank/DDBJ databases">
        <authorList>
            <person name="Toshchakov S.V."/>
            <person name="Goeva M.A."/>
        </authorList>
    </citation>
    <scope>NUCLEOTIDE SEQUENCE [LARGE SCALE GENOMIC DNA]</scope>
    <source>
        <strain evidence="16">JR1/69-1-13</strain>
    </source>
</reference>
<dbReference type="InterPro" id="IPR046806">
    <property type="entry name" value="MrpA_C/MbhE"/>
</dbReference>
<dbReference type="AlphaFoldDB" id="A0A2U1V5X8"/>
<keyword evidence="3" id="KW-0050">Antiport</keyword>
<feature type="transmembrane region" description="Helical" evidence="10">
    <location>
        <begin position="575"/>
        <end position="595"/>
    </location>
</feature>
<keyword evidence="5 9" id="KW-0812">Transmembrane</keyword>
<feature type="transmembrane region" description="Helical" evidence="10">
    <location>
        <begin position="458"/>
        <end position="481"/>
    </location>
</feature>
<sequence length="780" mass="80920">MAAARRNVLPLSAILWISFLGSALARPLALRLGQRAGWVLAILPASLFGLLWIAGSGLEGAGAIVEEVAWVPSLGITLDLRLDGFSRLFGLMITGIGTLVTIYAGAYFADKPAHKGASFLALILLFMSAMLGTVLSDSLIGLYVFWELTSLVSFLLIGFDSYKASARKAALQSLIVTAGGGLALFAGILLIGMELGSFSLSNAMQNSAALAASPWCGTIMVLVLLGAFTKSAQVPFHFWLPNAMEAPTPASAYLHSATMVKLGVYLLARFDLAFAQVPAFGTALIVFGGLTVLVASVRALSRTGYKAVLAQSTVSSLGVLVLLIGLEGPVAATATVGFMLAHALYKATLFFCAGTAIHATGRTSLVEINGLRRALPVTAVAAALAAVAMAGLPPTFSFIAKEYLFEAQLESGSGWFALVALVLGSAVFVAIAGIVSLRPFFLGRSREGAVHHGETPGLFLGPAVLATLGLLLGLLPGLAVAPLLGPAASALVGQALPVSPALWHGLTPMLGLSALAVLLGLALYLLWPRLLARLAHLDWLDRLLGDAGYNHAFEGVLALARRCTLVLQNGDQRRYTATVVGATLLVTAVGLVLAAPPLAIDLSLEGLRLAPAVVVGLMVAAGFAATRMRSLPAALVAVGIVGFGSALLFLLNGAPDLAMTQFSVEALLVVILAALLLQLPIRPPSTRSAGERRVDALLAGGFGLVTFAALAAMTAAPLDLRLTEFFAARSYPEAFGRNVVNVILVDFRAIDTLGEIAVVAFAAMAVWGLLARRAKGKEPT</sequence>
<dbReference type="PANTHER" id="PTHR43373">
    <property type="entry name" value="NA(+)/H(+) ANTIPORTER SUBUNIT"/>
    <property type="match status" value="1"/>
</dbReference>
<evidence type="ECO:0000256" key="3">
    <source>
        <dbReference type="ARBA" id="ARBA00022449"/>
    </source>
</evidence>
<feature type="transmembrane region" description="Helical" evidence="10">
    <location>
        <begin position="88"/>
        <end position="109"/>
    </location>
</feature>
<dbReference type="InterPro" id="IPR050616">
    <property type="entry name" value="CPA3_Na-H_Antiporter_A"/>
</dbReference>
<dbReference type="Pfam" id="PF20501">
    <property type="entry name" value="MbhE"/>
    <property type="match status" value="1"/>
</dbReference>
<keyword evidence="7" id="KW-0406">Ion transport</keyword>
<dbReference type="GO" id="GO:0015297">
    <property type="term" value="F:antiporter activity"/>
    <property type="evidence" value="ECO:0007669"/>
    <property type="project" value="UniProtKB-KW"/>
</dbReference>
<feature type="domain" description="NADH-Ubiquinone oxidoreductase (complex I) chain 5 N-terminal" evidence="12">
    <location>
        <begin position="73"/>
        <end position="112"/>
    </location>
</feature>
<feature type="transmembrane region" description="Helical" evidence="10">
    <location>
        <begin position="274"/>
        <end position="295"/>
    </location>
</feature>
<evidence type="ECO:0000256" key="10">
    <source>
        <dbReference type="SAM" id="Phobius"/>
    </source>
</evidence>
<keyword evidence="2" id="KW-0813">Transport</keyword>
<evidence type="ECO:0000256" key="8">
    <source>
        <dbReference type="ARBA" id="ARBA00023136"/>
    </source>
</evidence>
<dbReference type="Pfam" id="PF13244">
    <property type="entry name" value="MbhD"/>
    <property type="match status" value="1"/>
</dbReference>
<dbReference type="InterPro" id="IPR025383">
    <property type="entry name" value="MrpA_C/MbhD"/>
</dbReference>
<dbReference type="PRINTS" id="PR01434">
    <property type="entry name" value="NADHDHGNASE5"/>
</dbReference>
<evidence type="ECO:0000256" key="7">
    <source>
        <dbReference type="ARBA" id="ARBA00023065"/>
    </source>
</evidence>
<dbReference type="Pfam" id="PF00662">
    <property type="entry name" value="Proton_antipo_N"/>
    <property type="match status" value="1"/>
</dbReference>
<proteinExistence type="predicted"/>
<dbReference type="InterPro" id="IPR001750">
    <property type="entry name" value="ND/Mrp_TM"/>
</dbReference>
<dbReference type="GO" id="GO:0005886">
    <property type="term" value="C:plasma membrane"/>
    <property type="evidence" value="ECO:0007669"/>
    <property type="project" value="UniProtKB-SubCell"/>
</dbReference>
<dbReference type="GO" id="GO:0006811">
    <property type="term" value="P:monoatomic ion transport"/>
    <property type="evidence" value="ECO:0007669"/>
    <property type="project" value="UniProtKB-KW"/>
</dbReference>
<keyword evidence="8 10" id="KW-0472">Membrane</keyword>
<feature type="transmembrane region" description="Helical" evidence="10">
    <location>
        <begin position="752"/>
        <end position="770"/>
    </location>
</feature>
<feature type="transmembrane region" description="Helical" evidence="10">
    <location>
        <begin position="607"/>
        <end position="626"/>
    </location>
</feature>
<feature type="transmembrane region" description="Helical" evidence="10">
    <location>
        <begin position="633"/>
        <end position="651"/>
    </location>
</feature>
<keyword evidence="16" id="KW-1185">Reference proteome</keyword>
<evidence type="ECO:0000256" key="2">
    <source>
        <dbReference type="ARBA" id="ARBA00022448"/>
    </source>
</evidence>
<feature type="transmembrane region" description="Helical" evidence="10">
    <location>
        <begin position="212"/>
        <end position="229"/>
    </location>
</feature>
<dbReference type="OrthoDB" id="9811798at2"/>
<evidence type="ECO:0000256" key="1">
    <source>
        <dbReference type="ARBA" id="ARBA00004651"/>
    </source>
</evidence>
<feature type="transmembrane region" description="Helical" evidence="10">
    <location>
        <begin position="140"/>
        <end position="159"/>
    </location>
</feature>
<feature type="transmembrane region" description="Helical" evidence="10">
    <location>
        <begin position="657"/>
        <end position="677"/>
    </location>
</feature>
<keyword evidence="4" id="KW-1003">Cell membrane</keyword>
<feature type="domain" description="MrpA C-terminal/MbhE" evidence="14">
    <location>
        <begin position="694"/>
        <end position="772"/>
    </location>
</feature>
<dbReference type="InterPro" id="IPR001516">
    <property type="entry name" value="Proton_antipo_N"/>
</dbReference>
<comment type="subcellular location">
    <subcellularLocation>
        <location evidence="1">Cell membrane</location>
        <topology evidence="1">Multi-pass membrane protein</topology>
    </subcellularLocation>
    <subcellularLocation>
        <location evidence="9">Membrane</location>
        <topology evidence="9">Multi-pass membrane protein</topology>
    </subcellularLocation>
</comment>
<evidence type="ECO:0000259" key="14">
    <source>
        <dbReference type="Pfam" id="PF20501"/>
    </source>
</evidence>
<evidence type="ECO:0000256" key="9">
    <source>
        <dbReference type="RuleBase" id="RU000320"/>
    </source>
</evidence>
<feature type="transmembrane region" description="Helical" evidence="10">
    <location>
        <begin position="307"/>
        <end position="326"/>
    </location>
</feature>
<dbReference type="Proteomes" id="UP000245048">
    <property type="component" value="Unassembled WGS sequence"/>
</dbReference>
<evidence type="ECO:0008006" key="17">
    <source>
        <dbReference type="Google" id="ProtNLM"/>
    </source>
</evidence>
<feature type="transmembrane region" description="Helical" evidence="10">
    <location>
        <begin position="374"/>
        <end position="393"/>
    </location>
</feature>
<evidence type="ECO:0000259" key="11">
    <source>
        <dbReference type="Pfam" id="PF00361"/>
    </source>
</evidence>